<feature type="domain" description="RNA polymerase sigma factor 70 region 4 type 2" evidence="7">
    <location>
        <begin position="141"/>
        <end position="190"/>
    </location>
</feature>
<evidence type="ECO:0000313" key="8">
    <source>
        <dbReference type="EMBL" id="KYF63588.1"/>
    </source>
</evidence>
<evidence type="ECO:0000256" key="6">
    <source>
        <dbReference type="SAM" id="MobiDB-lite"/>
    </source>
</evidence>
<dbReference type="Proteomes" id="UP000075260">
    <property type="component" value="Unassembled WGS sequence"/>
</dbReference>
<reference evidence="8 9" key="1">
    <citation type="submission" date="2014-02" db="EMBL/GenBank/DDBJ databases">
        <title>The small core and large imbalanced accessory genome model reveals a collaborative survival strategy of Sorangium cellulosum strains in nature.</title>
        <authorList>
            <person name="Han K."/>
            <person name="Peng R."/>
            <person name="Blom J."/>
            <person name="Li Y.-Z."/>
        </authorList>
    </citation>
    <scope>NUCLEOTIDE SEQUENCE [LARGE SCALE GENOMIC DNA]</scope>
    <source>
        <strain evidence="8 9">So0008-312</strain>
    </source>
</reference>
<feature type="compositionally biased region" description="Low complexity" evidence="6">
    <location>
        <begin position="1"/>
        <end position="13"/>
    </location>
</feature>
<sequence>MISATRASPPARAEAARDAAVTGPAEGAERGAPSPSAERYRALVDAYFDFIWRSLRGLGVPAATADDAAQHVFLIAHQKLGEIAPGRERSFLFGTAMGVAANARRAGARRRERCDDDAMAAAADGAPNPEQLMEMKQARALLDEVLDAMEDDLRVVFVLFELEGVPTEEIAAMLGLARGTVASRLRRAREEFHAIVKRAQARALHRGGKR</sequence>
<keyword evidence="5" id="KW-0804">Transcription</keyword>
<evidence type="ECO:0000256" key="3">
    <source>
        <dbReference type="ARBA" id="ARBA00023082"/>
    </source>
</evidence>
<dbReference type="NCBIfam" id="TIGR02937">
    <property type="entry name" value="sigma70-ECF"/>
    <property type="match status" value="1"/>
</dbReference>
<dbReference type="GO" id="GO:0003677">
    <property type="term" value="F:DNA binding"/>
    <property type="evidence" value="ECO:0007669"/>
    <property type="project" value="UniProtKB-KW"/>
</dbReference>
<proteinExistence type="inferred from homology"/>
<evidence type="ECO:0000256" key="5">
    <source>
        <dbReference type="ARBA" id="ARBA00023163"/>
    </source>
</evidence>
<organism evidence="8 9">
    <name type="scientific">Sorangium cellulosum</name>
    <name type="common">Polyangium cellulosum</name>
    <dbReference type="NCBI Taxonomy" id="56"/>
    <lineage>
        <taxon>Bacteria</taxon>
        <taxon>Pseudomonadati</taxon>
        <taxon>Myxococcota</taxon>
        <taxon>Polyangia</taxon>
        <taxon>Polyangiales</taxon>
        <taxon>Polyangiaceae</taxon>
        <taxon>Sorangium</taxon>
    </lineage>
</organism>
<dbReference type="InterPro" id="IPR036388">
    <property type="entry name" value="WH-like_DNA-bd_sf"/>
</dbReference>
<dbReference type="PANTHER" id="PTHR43133:SF8">
    <property type="entry name" value="RNA POLYMERASE SIGMA FACTOR HI_1459-RELATED"/>
    <property type="match status" value="1"/>
</dbReference>
<evidence type="ECO:0000256" key="4">
    <source>
        <dbReference type="ARBA" id="ARBA00023125"/>
    </source>
</evidence>
<dbReference type="EMBL" id="JEMA01000985">
    <property type="protein sequence ID" value="KYF63588.1"/>
    <property type="molecule type" value="Genomic_DNA"/>
</dbReference>
<dbReference type="InterPro" id="IPR013325">
    <property type="entry name" value="RNA_pol_sigma_r2"/>
</dbReference>
<dbReference type="OrthoDB" id="5507893at2"/>
<dbReference type="Gene3D" id="1.10.10.10">
    <property type="entry name" value="Winged helix-like DNA-binding domain superfamily/Winged helix DNA-binding domain"/>
    <property type="match status" value="1"/>
</dbReference>
<accession>A0A150Q7I1</accession>
<keyword evidence="4" id="KW-0238">DNA-binding</keyword>
<dbReference type="InterPro" id="IPR039425">
    <property type="entry name" value="RNA_pol_sigma-70-like"/>
</dbReference>
<dbReference type="AlphaFoldDB" id="A0A150Q7I1"/>
<comment type="similarity">
    <text evidence="1">Belongs to the sigma-70 factor family. ECF subfamily.</text>
</comment>
<keyword evidence="2" id="KW-0805">Transcription regulation</keyword>
<dbReference type="InterPro" id="IPR013324">
    <property type="entry name" value="RNA_pol_sigma_r3/r4-like"/>
</dbReference>
<dbReference type="GO" id="GO:0006352">
    <property type="term" value="P:DNA-templated transcription initiation"/>
    <property type="evidence" value="ECO:0007669"/>
    <property type="project" value="InterPro"/>
</dbReference>
<dbReference type="SUPFAM" id="SSF88659">
    <property type="entry name" value="Sigma3 and sigma4 domains of RNA polymerase sigma factors"/>
    <property type="match status" value="1"/>
</dbReference>
<evidence type="ECO:0000256" key="1">
    <source>
        <dbReference type="ARBA" id="ARBA00010641"/>
    </source>
</evidence>
<comment type="caution">
    <text evidence="8">The sequence shown here is derived from an EMBL/GenBank/DDBJ whole genome shotgun (WGS) entry which is preliminary data.</text>
</comment>
<evidence type="ECO:0000259" key="7">
    <source>
        <dbReference type="Pfam" id="PF08281"/>
    </source>
</evidence>
<feature type="region of interest" description="Disordered" evidence="6">
    <location>
        <begin position="1"/>
        <end position="35"/>
    </location>
</feature>
<evidence type="ECO:0000313" key="9">
    <source>
        <dbReference type="Proteomes" id="UP000075260"/>
    </source>
</evidence>
<dbReference type="Gene3D" id="1.10.1740.10">
    <property type="match status" value="1"/>
</dbReference>
<name>A0A150Q7I1_SORCE</name>
<dbReference type="CDD" id="cd06171">
    <property type="entry name" value="Sigma70_r4"/>
    <property type="match status" value="1"/>
</dbReference>
<dbReference type="InterPro" id="IPR013249">
    <property type="entry name" value="RNA_pol_sigma70_r4_t2"/>
</dbReference>
<evidence type="ECO:0000256" key="2">
    <source>
        <dbReference type="ARBA" id="ARBA00023015"/>
    </source>
</evidence>
<dbReference type="SUPFAM" id="SSF88946">
    <property type="entry name" value="Sigma2 domain of RNA polymerase sigma factors"/>
    <property type="match status" value="1"/>
</dbReference>
<keyword evidence="3" id="KW-0731">Sigma factor</keyword>
<gene>
    <name evidence="8" type="ORF">BE15_20925</name>
</gene>
<protein>
    <submittedName>
        <fullName evidence="8">RNA polymerase subunit sigma</fullName>
    </submittedName>
</protein>
<dbReference type="InterPro" id="IPR014284">
    <property type="entry name" value="RNA_pol_sigma-70_dom"/>
</dbReference>
<dbReference type="RefSeq" id="WP_061612079.1">
    <property type="nucleotide sequence ID" value="NZ_JEMA01000985.1"/>
</dbReference>
<dbReference type="PANTHER" id="PTHR43133">
    <property type="entry name" value="RNA POLYMERASE ECF-TYPE SIGMA FACTO"/>
    <property type="match status" value="1"/>
</dbReference>
<dbReference type="GO" id="GO:0016987">
    <property type="term" value="F:sigma factor activity"/>
    <property type="evidence" value="ECO:0007669"/>
    <property type="project" value="UniProtKB-KW"/>
</dbReference>
<dbReference type="Pfam" id="PF08281">
    <property type="entry name" value="Sigma70_r4_2"/>
    <property type="match status" value="1"/>
</dbReference>